<protein>
    <submittedName>
        <fullName evidence="3">Uncharacterized protein PB18E9.04c-like</fullName>
    </submittedName>
</protein>
<feature type="region of interest" description="Disordered" evidence="1">
    <location>
        <begin position="242"/>
        <end position="289"/>
    </location>
</feature>
<proteinExistence type="predicted"/>
<feature type="region of interest" description="Disordered" evidence="1">
    <location>
        <begin position="1"/>
        <end position="36"/>
    </location>
</feature>
<feature type="compositionally biased region" description="Low complexity" evidence="1">
    <location>
        <begin position="163"/>
        <end position="188"/>
    </location>
</feature>
<feature type="compositionally biased region" description="Low complexity" evidence="1">
    <location>
        <begin position="138"/>
        <end position="150"/>
    </location>
</feature>
<evidence type="ECO:0000313" key="3">
    <source>
        <dbReference type="RefSeq" id="XP_013924195.1"/>
    </source>
</evidence>
<dbReference type="KEGG" id="tsr:106550760"/>
<feature type="compositionally biased region" description="Low complexity" evidence="1">
    <location>
        <begin position="242"/>
        <end position="261"/>
    </location>
</feature>
<dbReference type="RefSeq" id="XP_013924195.1">
    <property type="nucleotide sequence ID" value="XM_014068720.1"/>
</dbReference>
<evidence type="ECO:0000313" key="2">
    <source>
        <dbReference type="Proteomes" id="UP000504617"/>
    </source>
</evidence>
<feature type="region of interest" description="Disordered" evidence="1">
    <location>
        <begin position="52"/>
        <end position="84"/>
    </location>
</feature>
<evidence type="ECO:0000256" key="1">
    <source>
        <dbReference type="SAM" id="MobiDB-lite"/>
    </source>
</evidence>
<gene>
    <name evidence="3" type="primary">LOC106550760</name>
</gene>
<organism evidence="2 3">
    <name type="scientific">Thamnophis sirtalis</name>
    <dbReference type="NCBI Taxonomy" id="35019"/>
    <lineage>
        <taxon>Eukaryota</taxon>
        <taxon>Metazoa</taxon>
        <taxon>Chordata</taxon>
        <taxon>Craniata</taxon>
        <taxon>Vertebrata</taxon>
        <taxon>Euteleostomi</taxon>
        <taxon>Lepidosauria</taxon>
        <taxon>Squamata</taxon>
        <taxon>Bifurcata</taxon>
        <taxon>Unidentata</taxon>
        <taxon>Episquamata</taxon>
        <taxon>Toxicofera</taxon>
        <taxon>Serpentes</taxon>
        <taxon>Colubroidea</taxon>
        <taxon>Colubridae</taxon>
        <taxon>Natricinae</taxon>
        <taxon>Thamnophis</taxon>
    </lineage>
</organism>
<feature type="compositionally biased region" description="Polar residues" evidence="1">
    <location>
        <begin position="113"/>
        <end position="137"/>
    </location>
</feature>
<keyword evidence="2" id="KW-1185">Reference proteome</keyword>
<feature type="compositionally biased region" description="Low complexity" evidence="1">
    <location>
        <begin position="64"/>
        <end position="79"/>
    </location>
</feature>
<reference evidence="3" key="1">
    <citation type="submission" date="2025-08" db="UniProtKB">
        <authorList>
            <consortium name="RefSeq"/>
        </authorList>
    </citation>
    <scope>IDENTIFICATION</scope>
    <source>
        <tissue evidence="3">Skeletal muscle</tissue>
    </source>
</reference>
<feature type="compositionally biased region" description="Low complexity" evidence="1">
    <location>
        <begin position="1"/>
        <end position="28"/>
    </location>
</feature>
<feature type="region of interest" description="Disordered" evidence="1">
    <location>
        <begin position="110"/>
        <end position="210"/>
    </location>
</feature>
<dbReference type="GeneID" id="106550760"/>
<accession>A0A6I9YKB9</accession>
<sequence length="309" mass="31638">MTTKGGISSPKPSGSTKSTSPLSSTTGKDNLTDITRNPVTVSVSSSVIPPFVTTLKPPVITGNSGSTKSTSPLSSTTGKDNLTDITRNPVTVSVSGSVIPPFVTTLKPPVIPGNSTQFLTTNSPVTERSQRTVESIKTSSPTTTQAPPQSGASKPTPPGNFATTGGSVQSSTSSKIVITKTPTTSSVPDGDRQSTTPLPGITKPSPTGISTTKSDYVFSASLSSPTATNTLSVANTFATSLTSKSSRSTSSTSTSTSMFSTKPIIEEETTPSVNNPGEPGRPSMSPTTNSEGRVYVIKCTLRGHSKSCI</sequence>
<dbReference type="Proteomes" id="UP000504617">
    <property type="component" value="Unplaced"/>
</dbReference>
<dbReference type="AlphaFoldDB" id="A0A6I9YKB9"/>
<name>A0A6I9YKB9_9SAUR</name>